<dbReference type="GeneID" id="24907236"/>
<evidence type="ECO:0000313" key="1">
    <source>
        <dbReference type="EMBL" id="AHF79754.1"/>
    </source>
</evidence>
<evidence type="ECO:0008006" key="3">
    <source>
        <dbReference type="Google" id="ProtNLM"/>
    </source>
</evidence>
<dbReference type="AlphaFoldDB" id="W0I167"/>
<accession>W0I167</accession>
<dbReference type="KEGG" id="ths:TES1_0360"/>
<dbReference type="OrthoDB" id="85788at2157"/>
<dbReference type="SUPFAM" id="SSF117916">
    <property type="entry name" value="Fe-S cluster assembly (FSCA) domain-like"/>
    <property type="match status" value="1"/>
</dbReference>
<gene>
    <name evidence="1" type="ORF">TES1_0360</name>
</gene>
<evidence type="ECO:0000313" key="2">
    <source>
        <dbReference type="Proteomes" id="UP000019027"/>
    </source>
</evidence>
<dbReference type="EMBL" id="CP006965">
    <property type="protein sequence ID" value="AHF79754.1"/>
    <property type="molecule type" value="Genomic_DNA"/>
</dbReference>
<reference evidence="1 2" key="1">
    <citation type="journal article" date="2014" name="Int. J. Syst. Evol. Microbiol.">
        <title>Thermococcus paralvinellae sp. nov. and Thermococcus cleftensis sp. nov. of hyperthermophilic heterotrophs from deep-sea hydrothermal vents.</title>
        <authorList>
            <person name="Hensley S.A."/>
            <person name="Jung J.H."/>
            <person name="Park C.S."/>
            <person name="Holden J.F."/>
        </authorList>
    </citation>
    <scope>NUCLEOTIDE SEQUENCE [LARGE SCALE GENOMIC DNA]</scope>
    <source>
        <strain evidence="1 2">ES1</strain>
    </source>
</reference>
<keyword evidence="2" id="KW-1185">Reference proteome</keyword>
<sequence>MEIDRIYELLKTVKEPISGENIVKLGIVAKIVKDNDRIVIYLDLARRSPQSPFEMAVIWTVHTKIVKEIVKVLEDKVSEFEIIDSMTLQRYYPIEEV</sequence>
<dbReference type="Proteomes" id="UP000019027">
    <property type="component" value="Chromosome"/>
</dbReference>
<dbReference type="RefSeq" id="WP_042679720.1">
    <property type="nucleotide sequence ID" value="NZ_CP006965.1"/>
</dbReference>
<proteinExistence type="predicted"/>
<dbReference type="HOGENOM" id="CLU_2353358_0_0_2"/>
<dbReference type="InterPro" id="IPR034904">
    <property type="entry name" value="FSCA_dom_sf"/>
</dbReference>
<dbReference type="Gene3D" id="3.30.300.130">
    <property type="entry name" value="Fe-S cluster assembly (FSCA)"/>
    <property type="match status" value="1"/>
</dbReference>
<name>W0I167_9EURY</name>
<dbReference type="STRING" id="582419.TES1_0360"/>
<organism evidence="1 2">
    <name type="scientific">Thermococcus paralvinellae</name>
    <dbReference type="NCBI Taxonomy" id="582419"/>
    <lineage>
        <taxon>Archaea</taxon>
        <taxon>Methanobacteriati</taxon>
        <taxon>Methanobacteriota</taxon>
        <taxon>Thermococci</taxon>
        <taxon>Thermococcales</taxon>
        <taxon>Thermococcaceae</taxon>
        <taxon>Thermococcus</taxon>
    </lineage>
</organism>
<protein>
    <recommendedName>
        <fullName evidence="3">MIP18 family-like domain-containing protein</fullName>
    </recommendedName>
</protein>